<evidence type="ECO:0000256" key="6">
    <source>
        <dbReference type="ARBA" id="ARBA00023239"/>
    </source>
</evidence>
<name>A0A8S4N1X7_OWEFU</name>
<dbReference type="Gene3D" id="3.90.1150.170">
    <property type="match status" value="1"/>
</dbReference>
<dbReference type="OrthoDB" id="392571at2759"/>
<dbReference type="InterPro" id="IPR015421">
    <property type="entry name" value="PyrdxlP-dep_Trfase_major"/>
</dbReference>
<evidence type="ECO:0000256" key="3">
    <source>
        <dbReference type="ARBA" id="ARBA00011738"/>
    </source>
</evidence>
<evidence type="ECO:0008006" key="11">
    <source>
        <dbReference type="Google" id="ProtNLM"/>
    </source>
</evidence>
<evidence type="ECO:0000313" key="9">
    <source>
        <dbReference type="EMBL" id="CAH1774812.1"/>
    </source>
</evidence>
<dbReference type="SUPFAM" id="SSF53383">
    <property type="entry name" value="PLP-dependent transferases"/>
    <property type="match status" value="1"/>
</dbReference>
<reference evidence="9" key="1">
    <citation type="submission" date="2022-03" db="EMBL/GenBank/DDBJ databases">
        <authorList>
            <person name="Martin C."/>
        </authorList>
    </citation>
    <scope>NUCLEOTIDE SEQUENCE</scope>
</reference>
<proteinExistence type="inferred from homology"/>
<dbReference type="PROSITE" id="PS00392">
    <property type="entry name" value="DDC_GAD_HDC_YDC"/>
    <property type="match status" value="1"/>
</dbReference>
<dbReference type="AlphaFoldDB" id="A0A8S4N1X7"/>
<keyword evidence="6 8" id="KW-0456">Lyase</keyword>
<feature type="modified residue" description="N6-(pyridoxal phosphate)lysine" evidence="7">
    <location>
        <position position="305"/>
    </location>
</feature>
<dbReference type="InterPro" id="IPR021115">
    <property type="entry name" value="Pyridoxal-P_BS"/>
</dbReference>
<dbReference type="PANTHER" id="PTHR45677:SF8">
    <property type="entry name" value="CYSTEINE SULFINIC ACID DECARBOXYLASE"/>
    <property type="match status" value="1"/>
</dbReference>
<comment type="caution">
    <text evidence="9">The sequence shown here is derived from an EMBL/GenBank/DDBJ whole genome shotgun (WGS) entry which is preliminary data.</text>
</comment>
<dbReference type="EMBL" id="CAIIXF020000001">
    <property type="protein sequence ID" value="CAH1774812.1"/>
    <property type="molecule type" value="Genomic_DNA"/>
</dbReference>
<dbReference type="InterPro" id="IPR002129">
    <property type="entry name" value="PyrdxlP-dep_de-COase"/>
</dbReference>
<evidence type="ECO:0000256" key="8">
    <source>
        <dbReference type="RuleBase" id="RU000382"/>
    </source>
</evidence>
<dbReference type="Proteomes" id="UP000749559">
    <property type="component" value="Unassembled WGS sequence"/>
</dbReference>
<dbReference type="GO" id="GO:0005737">
    <property type="term" value="C:cytoplasm"/>
    <property type="evidence" value="ECO:0007669"/>
    <property type="project" value="TreeGrafter"/>
</dbReference>
<keyword evidence="4" id="KW-0210">Decarboxylase</keyword>
<evidence type="ECO:0000256" key="1">
    <source>
        <dbReference type="ARBA" id="ARBA00001933"/>
    </source>
</evidence>
<keyword evidence="5 7" id="KW-0663">Pyridoxal phosphate</keyword>
<organism evidence="9 10">
    <name type="scientific">Owenia fusiformis</name>
    <name type="common">Polychaete worm</name>
    <dbReference type="NCBI Taxonomy" id="6347"/>
    <lineage>
        <taxon>Eukaryota</taxon>
        <taxon>Metazoa</taxon>
        <taxon>Spiralia</taxon>
        <taxon>Lophotrochozoa</taxon>
        <taxon>Annelida</taxon>
        <taxon>Polychaeta</taxon>
        <taxon>Sedentaria</taxon>
        <taxon>Canalipalpata</taxon>
        <taxon>Sabellida</taxon>
        <taxon>Oweniida</taxon>
        <taxon>Oweniidae</taxon>
        <taxon>Owenia</taxon>
    </lineage>
</organism>
<protein>
    <recommendedName>
        <fullName evidence="11">Cysteine sulfinic acid decarboxylase</fullName>
    </recommendedName>
</protein>
<dbReference type="InterPro" id="IPR015424">
    <property type="entry name" value="PyrdxlP-dep_Trfase"/>
</dbReference>
<gene>
    <name evidence="9" type="ORF">OFUS_LOCUS2193</name>
</gene>
<dbReference type="GO" id="GO:0030170">
    <property type="term" value="F:pyridoxal phosphate binding"/>
    <property type="evidence" value="ECO:0007669"/>
    <property type="project" value="InterPro"/>
</dbReference>
<comment type="similarity">
    <text evidence="2 8">Belongs to the group II decarboxylase family.</text>
</comment>
<evidence type="ECO:0000256" key="4">
    <source>
        <dbReference type="ARBA" id="ARBA00022793"/>
    </source>
</evidence>
<dbReference type="Gene3D" id="3.40.640.10">
    <property type="entry name" value="Type I PLP-dependent aspartate aminotransferase-like (Major domain)"/>
    <property type="match status" value="1"/>
</dbReference>
<evidence type="ECO:0000256" key="5">
    <source>
        <dbReference type="ARBA" id="ARBA00022898"/>
    </source>
</evidence>
<evidence type="ECO:0000313" key="10">
    <source>
        <dbReference type="Proteomes" id="UP000749559"/>
    </source>
</evidence>
<evidence type="ECO:0000256" key="7">
    <source>
        <dbReference type="PIRSR" id="PIRSR602129-50"/>
    </source>
</evidence>
<comment type="subunit">
    <text evidence="3">Homodimer.</text>
</comment>
<dbReference type="GO" id="GO:0019752">
    <property type="term" value="P:carboxylic acid metabolic process"/>
    <property type="evidence" value="ECO:0007669"/>
    <property type="project" value="InterPro"/>
</dbReference>
<sequence length="493" mass="55901">MNGVELQDGEFERVNGEFLNRIFKLLLQDAVIKGTDIHSKLEEFEQPEKLFTQLDFELRDKGEDDDILIELCRNTIKYCVKTGHPHFFNQLYSGYDPYGLAGAWLTDALNTSQYTFEVAPVFTLMEATVFKRMREAIGYENGEGDGIFCPGGSVSNMYGISLARFQRFPNVKEEGMHGLPKLCIFTSQQSHYSLLKGVSFMGIGTKYLIKVACDARGKMDPVALEKAIIAAKDQGLYPLMVNATAATTVVGAYDPFNAIADICEKYSLWMHVDAAWGGGVLMSRKHRSLMAGVERCDSMAWNPHKMMGTPLQCAVFLTKHKNLLNACHSASARYLFQQDKNYDVSYDTGDKSVQCGRKVDVFKLWLMWKAKGNIGFEKEINNAFEKSSYLANKLRETPGFRLVYDQPECTNVCFWYIPPRLRGQEETPEWWADLGKVAPVIKQRMMEKGSLLIGYQPLEEKPNFFRMVISNLKTTQESMDFVVSEIELLGKDL</sequence>
<dbReference type="GO" id="GO:0016831">
    <property type="term" value="F:carboxy-lyase activity"/>
    <property type="evidence" value="ECO:0007669"/>
    <property type="project" value="UniProtKB-KW"/>
</dbReference>
<accession>A0A8S4N1X7</accession>
<dbReference type="Pfam" id="PF00282">
    <property type="entry name" value="Pyridoxal_deC"/>
    <property type="match status" value="1"/>
</dbReference>
<dbReference type="PANTHER" id="PTHR45677">
    <property type="entry name" value="GLUTAMATE DECARBOXYLASE-RELATED"/>
    <property type="match status" value="1"/>
</dbReference>
<dbReference type="CDD" id="cd06450">
    <property type="entry name" value="DOPA_deC_like"/>
    <property type="match status" value="1"/>
</dbReference>
<keyword evidence="10" id="KW-1185">Reference proteome</keyword>
<comment type="cofactor">
    <cofactor evidence="1 7 8">
        <name>pyridoxal 5'-phosphate</name>
        <dbReference type="ChEBI" id="CHEBI:597326"/>
    </cofactor>
</comment>
<evidence type="ECO:0000256" key="2">
    <source>
        <dbReference type="ARBA" id="ARBA00009533"/>
    </source>
</evidence>
<dbReference type="FunFam" id="3.40.640.10:FF:000016">
    <property type="entry name" value="Glutamate decarboxylase like 1"/>
    <property type="match status" value="1"/>
</dbReference>